<dbReference type="Proteomes" id="UP000266841">
    <property type="component" value="Unassembled WGS sequence"/>
</dbReference>
<reference evidence="2 3" key="1">
    <citation type="journal article" date="2012" name="Genome Biol.">
        <title>Genome and low-iron response of an oceanic diatom adapted to chronic iron limitation.</title>
        <authorList>
            <person name="Lommer M."/>
            <person name="Specht M."/>
            <person name="Roy A.S."/>
            <person name="Kraemer L."/>
            <person name="Andreson R."/>
            <person name="Gutowska M.A."/>
            <person name="Wolf J."/>
            <person name="Bergner S.V."/>
            <person name="Schilhabel M.B."/>
            <person name="Klostermeier U.C."/>
            <person name="Beiko R.G."/>
            <person name="Rosenstiel P."/>
            <person name="Hippler M."/>
            <person name="Laroche J."/>
        </authorList>
    </citation>
    <scope>NUCLEOTIDE SEQUENCE [LARGE SCALE GENOMIC DNA]</scope>
    <source>
        <strain evidence="2 3">CCMP1005</strain>
    </source>
</reference>
<proteinExistence type="predicted"/>
<organism evidence="2 3">
    <name type="scientific">Thalassiosira oceanica</name>
    <name type="common">Marine diatom</name>
    <dbReference type="NCBI Taxonomy" id="159749"/>
    <lineage>
        <taxon>Eukaryota</taxon>
        <taxon>Sar</taxon>
        <taxon>Stramenopiles</taxon>
        <taxon>Ochrophyta</taxon>
        <taxon>Bacillariophyta</taxon>
        <taxon>Coscinodiscophyceae</taxon>
        <taxon>Thalassiosirophycidae</taxon>
        <taxon>Thalassiosirales</taxon>
        <taxon>Thalassiosiraceae</taxon>
        <taxon>Thalassiosira</taxon>
    </lineage>
</organism>
<dbReference type="Gene3D" id="3.40.190.10">
    <property type="entry name" value="Periplasmic binding protein-like II"/>
    <property type="match status" value="2"/>
</dbReference>
<feature type="region of interest" description="Disordered" evidence="1">
    <location>
        <begin position="26"/>
        <end position="53"/>
    </location>
</feature>
<gene>
    <name evidence="2" type="ORF">THAOC_32293</name>
</gene>
<evidence type="ECO:0000313" key="3">
    <source>
        <dbReference type="Proteomes" id="UP000266841"/>
    </source>
</evidence>
<dbReference type="PANTHER" id="PTHR35841:SF1">
    <property type="entry name" value="PHOSPHONATES-BINDING PERIPLASMIC PROTEIN"/>
    <property type="match status" value="1"/>
</dbReference>
<comment type="caution">
    <text evidence="2">The sequence shown here is derived from an EMBL/GenBank/DDBJ whole genome shotgun (WGS) entry which is preliminary data.</text>
</comment>
<evidence type="ECO:0000313" key="2">
    <source>
        <dbReference type="EMBL" id="EJK48874.1"/>
    </source>
</evidence>
<name>K0R9G2_THAOC</name>
<dbReference type="AlphaFoldDB" id="K0R9G2"/>
<dbReference type="EMBL" id="AGNL01045340">
    <property type="protein sequence ID" value="EJK48874.1"/>
    <property type="molecule type" value="Genomic_DNA"/>
</dbReference>
<evidence type="ECO:0000256" key="1">
    <source>
        <dbReference type="SAM" id="MobiDB-lite"/>
    </source>
</evidence>
<keyword evidence="3" id="KW-1185">Reference proteome</keyword>
<accession>K0R9G2</accession>
<dbReference type="SUPFAM" id="SSF53850">
    <property type="entry name" value="Periplasmic binding protein-like II"/>
    <property type="match status" value="1"/>
</dbReference>
<dbReference type="PANTHER" id="PTHR35841">
    <property type="entry name" value="PHOSPHONATES-BINDING PERIPLASMIC PROTEIN"/>
    <property type="match status" value="1"/>
</dbReference>
<dbReference type="Pfam" id="PF12974">
    <property type="entry name" value="Phosphonate-bd"/>
    <property type="match status" value="1"/>
</dbReference>
<dbReference type="OrthoDB" id="5712321at2759"/>
<sequence>MTSYDIIRCPADTKSKVGVLQYHSYKKRDSRSRSPTSPHAPPQPAQLRQLKPSTRQPIPKMAIAKANAVALLGAVASRTFLASASSLTFTAIPGQSPQVLQGRADAVTAYLESYISSTCGLDVDVIYNGVETYDDAVDALLDKTADFGWYGGLTGVQAGLKSPPATYLAQRIEDRQFTSVFIQSPDIETFTSIEGVQNRSLSFGSDQSTSGHLMPAFYLSEANVTPSSTQFTGSHDATVDAVINGETEVGALNSVTWQTRLDAGTTNGTSVFYTTPEFADYLWVSGAGIVDTWRNVLSGATNDVPQECDDVNKLLTSAFLAAEAEDPLANAMMKSYSTEGYVAIQPGEYIPIEETGCKLGLIEEKYCNEPVPDNLGNVVGTASTTTASPTKEEVWNESLPWSVYQSIDDCTAGRGEGVEYSGKTVSLRLGLDDATLCEADALNENGTATTIYTKWEPVSCGSDVFEARVYTNCDADCASCDEETYGSWFVKSTKAELKEAYEKVDKCFYVTDANGTTSDVQAFDASVALDDSQSYWRTVLTNVCSDDWFEEFILSESLEGQANEEEKLAGPCGFCSAGLTADADTPLPAGSDGVSYTCGQLAEFAGLFDSDDDECNEMLLAEPVCCPKPCGFCSAGLTNDADTPLPVASDGVSYTCGQLTEFVDLYNSDDDVCKEMLLAEPVCCPKYEPCPFCPGGITVDAETSLPVAPDGISYTCGEHYTATKYYVVSGSDLCKDMLLAEPLCCPLSNSETSTLDKDESADTTTDSSGPCGFCSKGLTVDAKTSLPVAPDGVTYTCDQLYGVVN</sequence>
<feature type="non-terminal residue" evidence="2">
    <location>
        <position position="805"/>
    </location>
</feature>
<evidence type="ECO:0008006" key="4">
    <source>
        <dbReference type="Google" id="ProtNLM"/>
    </source>
</evidence>
<protein>
    <recommendedName>
        <fullName evidence="4">Phosphate/phosphite/phosphonate ABC transporter substrate-binding protein</fullName>
    </recommendedName>
</protein>